<accession>A0AC61N1H2</accession>
<keyword evidence="2" id="KW-1185">Reference proteome</keyword>
<keyword evidence="1" id="KW-0808">Transferase</keyword>
<name>A0AC61N1H2_9FIRM</name>
<gene>
    <name evidence="1" type="ORF">JYE49_08285</name>
</gene>
<evidence type="ECO:0000313" key="2">
    <source>
        <dbReference type="Proteomes" id="UP000682782"/>
    </source>
</evidence>
<dbReference type="Proteomes" id="UP000682782">
    <property type="component" value="Chromosome"/>
</dbReference>
<dbReference type="EMBL" id="CP068393">
    <property type="protein sequence ID" value="QUC65880.1"/>
    <property type="molecule type" value="Genomic_DNA"/>
</dbReference>
<organism evidence="1 2">
    <name type="scientific">Aristaeella hokkaidonensis</name>
    <dbReference type="NCBI Taxonomy" id="3046382"/>
    <lineage>
        <taxon>Bacteria</taxon>
        <taxon>Bacillati</taxon>
        <taxon>Bacillota</taxon>
        <taxon>Clostridia</taxon>
        <taxon>Eubacteriales</taxon>
        <taxon>Aristaeellaceae</taxon>
        <taxon>Aristaeella</taxon>
    </lineage>
</organism>
<protein>
    <submittedName>
        <fullName evidence="1">Adenylate kinase</fullName>
        <ecNumber evidence="1">2.7.4.3</ecNumber>
    </submittedName>
</protein>
<proteinExistence type="predicted"/>
<evidence type="ECO:0000313" key="1">
    <source>
        <dbReference type="EMBL" id="QUC65880.1"/>
    </source>
</evidence>
<dbReference type="EC" id="2.7.4.3" evidence="1"/>
<keyword evidence="1" id="KW-0418">Kinase</keyword>
<reference evidence="1" key="1">
    <citation type="submission" date="2021-01" db="EMBL/GenBank/DDBJ databases">
        <title>Complete genome sequence of Clostridiales bacterium R-7.</title>
        <authorList>
            <person name="Mahoney-Kurpe S.C."/>
            <person name="Palevich N."/>
            <person name="Koike S."/>
            <person name="Moon C.D."/>
            <person name="Attwood G.T."/>
        </authorList>
    </citation>
    <scope>NUCLEOTIDE SEQUENCE</scope>
    <source>
        <strain evidence="1">R-7</strain>
    </source>
</reference>
<sequence>MNIIFLGPPGAGKGTQAQRICDALKIPQISTGDILRRAIKDGTETGLKAKSFIDAGKLVPDEVIIDIVKERLAMDDCKGGYILDGFPRTVPQAEALSTFATIDSVIELAVDDQVLVDRLSGRRVCLKCGATYHVSMLNGKTTCDKCGEELIQRDDDKAETVLNRLQVYHAQTAPLIGYYGQKGLLKTIPGDQGIDGIFTAIMNALGAKA</sequence>